<evidence type="ECO:0000259" key="3">
    <source>
        <dbReference type="Pfam" id="PF25770"/>
    </source>
</evidence>
<feature type="region of interest" description="Disordered" evidence="2">
    <location>
        <begin position="1043"/>
        <end position="1089"/>
    </location>
</feature>
<feature type="coiled-coil region" evidence="1">
    <location>
        <begin position="765"/>
        <end position="816"/>
    </location>
</feature>
<name>A0A7N8XHE8_9TELE</name>
<organism evidence="4 5">
    <name type="scientific">Mastacembelus armatus</name>
    <name type="common">zig-zag eel</name>
    <dbReference type="NCBI Taxonomy" id="205130"/>
    <lineage>
        <taxon>Eukaryota</taxon>
        <taxon>Metazoa</taxon>
        <taxon>Chordata</taxon>
        <taxon>Craniata</taxon>
        <taxon>Vertebrata</taxon>
        <taxon>Euteleostomi</taxon>
        <taxon>Actinopterygii</taxon>
        <taxon>Neopterygii</taxon>
        <taxon>Teleostei</taxon>
        <taxon>Neoteleostei</taxon>
        <taxon>Acanthomorphata</taxon>
        <taxon>Anabantaria</taxon>
        <taxon>Synbranchiformes</taxon>
        <taxon>Mastacembelidae</taxon>
        <taxon>Mastacembelus</taxon>
    </lineage>
</organism>
<proteinExistence type="predicted"/>
<dbReference type="GO" id="GO:0005813">
    <property type="term" value="C:centrosome"/>
    <property type="evidence" value="ECO:0007669"/>
    <property type="project" value="TreeGrafter"/>
</dbReference>
<feature type="coiled-coil region" evidence="1">
    <location>
        <begin position="532"/>
        <end position="612"/>
    </location>
</feature>
<dbReference type="GO" id="GO:0007099">
    <property type="term" value="P:centriole replication"/>
    <property type="evidence" value="ECO:0007669"/>
    <property type="project" value="TreeGrafter"/>
</dbReference>
<dbReference type="InterPro" id="IPR051235">
    <property type="entry name" value="CEP152/SHC-Transforming"/>
</dbReference>
<accession>A0A7N8XHE8</accession>
<reference evidence="4" key="1">
    <citation type="submission" date="2025-08" db="UniProtKB">
        <authorList>
            <consortium name="Ensembl"/>
        </authorList>
    </citation>
    <scope>IDENTIFICATION</scope>
</reference>
<dbReference type="PANTHER" id="PTHR10337:SF6">
    <property type="entry name" value="CENTROSOMAL PROTEIN OF 152 KDA"/>
    <property type="match status" value="1"/>
</dbReference>
<dbReference type="Proteomes" id="UP000261640">
    <property type="component" value="Unplaced"/>
</dbReference>
<feature type="region of interest" description="Disordered" evidence="2">
    <location>
        <begin position="1256"/>
        <end position="1302"/>
    </location>
</feature>
<feature type="compositionally biased region" description="Polar residues" evidence="2">
    <location>
        <begin position="835"/>
        <end position="854"/>
    </location>
</feature>
<dbReference type="Pfam" id="PF25770">
    <property type="entry name" value="CC_CEP63-bind_CEP152"/>
    <property type="match status" value="1"/>
</dbReference>
<feature type="coiled-coil region" evidence="1">
    <location>
        <begin position="175"/>
        <end position="295"/>
    </location>
</feature>
<dbReference type="GeneTree" id="ENSGT00950000182870"/>
<evidence type="ECO:0000256" key="2">
    <source>
        <dbReference type="SAM" id="MobiDB-lite"/>
    </source>
</evidence>
<evidence type="ECO:0000256" key="1">
    <source>
        <dbReference type="SAM" id="Coils"/>
    </source>
</evidence>
<evidence type="ECO:0000313" key="5">
    <source>
        <dbReference type="Proteomes" id="UP000261640"/>
    </source>
</evidence>
<feature type="region of interest" description="Disordered" evidence="2">
    <location>
        <begin position="827"/>
        <end position="854"/>
    </location>
</feature>
<feature type="coiled-coil region" evidence="1">
    <location>
        <begin position="691"/>
        <end position="718"/>
    </location>
</feature>
<feature type="coiled-coil region" evidence="1">
    <location>
        <begin position="46"/>
        <end position="129"/>
    </location>
</feature>
<feature type="coiled-coil region" evidence="1">
    <location>
        <begin position="358"/>
        <end position="452"/>
    </location>
</feature>
<sequence length="1302" mass="149671">NKDGGDGVLSNLKLAYSCLLFQIRKVLMYLIWMPYGVSETADREQLAQMQILYKAQQRQIAELEQKLEDSRRNARYLEHQFAIVKDEKDGLAVSLKESSQLVEEAKEREVQMQNKVKAMEQQVQVLNERDQENTKKQRVAESAVDSMKQQMLELCRSDTLSRAREQHDRDLAIIKEQHEAVLLGLQQKLDTASQALNEQIDIGQRFREQVKQLERQREEEQLERARVINALTQRLEESQQQCAKLLQTSSVQEFSQMQIKLQQAQSAKTLSENMNKVLQEDLADLKEQITLYESAVKHGVIAFDLSNDWENQLSDSCMDLGLKKANRKNGTLHSTALAHLLDSKLPKDEALQLLRVEMQRCLASLKGKRQKISQLQEELQRCKSQVNELQVQLDETKLSYSVLEKKNKELKQSEEKLRSANSELCTKMREMIQELDQEKQEAMREENAKALEMLRAELEAQHQSSVIQLKALWSKEKEAEIQQQVNSHVASAKVTWKEELQKVRFPKITDQFPQLSNSAFMSGLFLVSVQMESTWTQRLEEARREKDQETAEAFCQTDKTEGSCMTITLEELDSRLSAQEHQLQLEADKIRCKAVEEARKQAQRELHEKHLEDMAKQVEGAVTRAYSHWIEDLTSLTEYQASLQTEKEKWEELQEKHTAERVTQALRDAEEQWNRRQKKQLEEQNSGALQLDELQEQVATLQSQLEQLRREQAALLKAELAAARATWNRDKQQEITIIQVRSEQMYQTKLEEQQKKLGQALQGAREDADLQKKELLLQMEAKLQQTVRAREEEWRCQHAEKELMQRQQIRDELLAELQTGLAEIKEQLLRDPKTDQGSTEDTTRTSGAQSEGSVTHMVQASCRDLVSRAVSQAKKEWKKVSCYWIILLLKMKQSFNYRTSSHQQNLQQGLEEMKQQYLMTVEKIRGDMLRYLQESRERAAEMIRMEVQRERQHTARKMRRYYLTCLQELLEDGGKTTGAEKKIMNAASKLAAMAKVLETPVKSKSGKNCILPSECCCPELLYCWCFILADCLTPVSTSGCPPGRNAGFSRNPSTVTEPPDIRPEERSHGEKTSADSELKSTATNRTIRLSHRDISASGKEEASVDIGIKPQSAAHTHLRSYKPSQQVASPSQVDFVSVSVRNNSRELYLQEGDSNIAHNLLDSERQGKPFLLQEAPVREEKQTNWTMGSSDLDTNFQVPRFSYSERKVEPVKPFSVSTVSAYGEFGGFTPDESDLTVYNEISKTTPHPQMLNFASAKMSTRREPTPGSEGEKQQGTCSRPVFSELRQYQQDSGFDSPFYPQK</sequence>
<feature type="domain" description="CEP152 CEP63 binding coiled coil" evidence="3">
    <location>
        <begin position="910"/>
        <end position="960"/>
    </location>
</feature>
<feature type="compositionally biased region" description="Basic and acidic residues" evidence="2">
    <location>
        <begin position="1059"/>
        <end position="1078"/>
    </location>
</feature>
<protein>
    <submittedName>
        <fullName evidence="4">Centrosomal protein 152</fullName>
    </submittedName>
</protein>
<evidence type="ECO:0000313" key="4">
    <source>
        <dbReference type="Ensembl" id="ENSMAMP00000051026.1"/>
    </source>
</evidence>
<dbReference type="Ensembl" id="ENSMAMT00000063541.1">
    <property type="protein sequence ID" value="ENSMAMP00000051026.1"/>
    <property type="gene ID" value="ENSMAMG00000001347.2"/>
</dbReference>
<keyword evidence="1" id="KW-0175">Coiled coil</keyword>
<keyword evidence="5" id="KW-1185">Reference proteome</keyword>
<dbReference type="InterPro" id="IPR057659">
    <property type="entry name" value="CEP152_CC"/>
</dbReference>
<reference evidence="4" key="2">
    <citation type="submission" date="2025-09" db="UniProtKB">
        <authorList>
            <consortium name="Ensembl"/>
        </authorList>
    </citation>
    <scope>IDENTIFICATION</scope>
</reference>
<dbReference type="PANTHER" id="PTHR10337">
    <property type="entry name" value="SHC TRANSFORMING PROTEIN"/>
    <property type="match status" value="1"/>
</dbReference>
<feature type="compositionally biased region" description="Basic and acidic residues" evidence="2">
    <location>
        <begin position="1260"/>
        <end position="1272"/>
    </location>
</feature>